<organism evidence="9">
    <name type="scientific">marine metagenome</name>
    <dbReference type="NCBI Taxonomy" id="408172"/>
    <lineage>
        <taxon>unclassified sequences</taxon>
        <taxon>metagenomes</taxon>
        <taxon>ecological metagenomes</taxon>
    </lineage>
</organism>
<keyword evidence="2" id="KW-0436">Ligase</keyword>
<dbReference type="GO" id="GO:0008841">
    <property type="term" value="F:dihydrofolate synthase activity"/>
    <property type="evidence" value="ECO:0007669"/>
    <property type="project" value="TreeGrafter"/>
</dbReference>
<dbReference type="GO" id="GO:0005737">
    <property type="term" value="C:cytoplasm"/>
    <property type="evidence" value="ECO:0007669"/>
    <property type="project" value="TreeGrafter"/>
</dbReference>
<keyword evidence="6" id="KW-0460">Magnesium</keyword>
<gene>
    <name evidence="9" type="ORF">METZ01_LOCUS392396</name>
</gene>
<keyword evidence="5" id="KW-0067">ATP-binding</keyword>
<dbReference type="PANTHER" id="PTHR11136">
    <property type="entry name" value="FOLYLPOLYGLUTAMATE SYNTHASE-RELATED"/>
    <property type="match status" value="1"/>
</dbReference>
<evidence type="ECO:0000256" key="2">
    <source>
        <dbReference type="ARBA" id="ARBA00022598"/>
    </source>
</evidence>
<evidence type="ECO:0000256" key="3">
    <source>
        <dbReference type="ARBA" id="ARBA00022723"/>
    </source>
</evidence>
<dbReference type="GO" id="GO:0005524">
    <property type="term" value="F:ATP binding"/>
    <property type="evidence" value="ECO:0007669"/>
    <property type="project" value="UniProtKB-KW"/>
</dbReference>
<dbReference type="SUPFAM" id="SSF53623">
    <property type="entry name" value="MurD-like peptide ligases, catalytic domain"/>
    <property type="match status" value="1"/>
</dbReference>
<reference evidence="9" key="1">
    <citation type="submission" date="2018-05" db="EMBL/GenBank/DDBJ databases">
        <authorList>
            <person name="Lanie J.A."/>
            <person name="Ng W.-L."/>
            <person name="Kazmierczak K.M."/>
            <person name="Andrzejewski T.M."/>
            <person name="Davidsen T.M."/>
            <person name="Wayne K.J."/>
            <person name="Tettelin H."/>
            <person name="Glass J.I."/>
            <person name="Rusch D."/>
            <person name="Podicherti R."/>
            <person name="Tsui H.-C.T."/>
            <person name="Winkler M.E."/>
        </authorList>
    </citation>
    <scope>NUCLEOTIDE SEQUENCE</scope>
</reference>
<dbReference type="InterPro" id="IPR001645">
    <property type="entry name" value="Folylpolyglutamate_synth"/>
</dbReference>
<evidence type="ECO:0000256" key="5">
    <source>
        <dbReference type="ARBA" id="ARBA00022840"/>
    </source>
</evidence>
<evidence type="ECO:0000259" key="8">
    <source>
        <dbReference type="Pfam" id="PF08245"/>
    </source>
</evidence>
<keyword evidence="4" id="KW-0547">Nucleotide-binding</keyword>
<dbReference type="InterPro" id="IPR036615">
    <property type="entry name" value="Mur_ligase_C_dom_sf"/>
</dbReference>
<dbReference type="Pfam" id="PF02875">
    <property type="entry name" value="Mur_ligase_C"/>
    <property type="match status" value="1"/>
</dbReference>
<evidence type="ECO:0000256" key="1">
    <source>
        <dbReference type="ARBA" id="ARBA00008276"/>
    </source>
</evidence>
<dbReference type="Gene3D" id="3.90.190.20">
    <property type="entry name" value="Mur ligase, C-terminal domain"/>
    <property type="match status" value="1"/>
</dbReference>
<evidence type="ECO:0000256" key="4">
    <source>
        <dbReference type="ARBA" id="ARBA00022741"/>
    </source>
</evidence>
<dbReference type="EMBL" id="UINC01147934">
    <property type="protein sequence ID" value="SVD39542.1"/>
    <property type="molecule type" value="Genomic_DNA"/>
</dbReference>
<dbReference type="PROSITE" id="PS01012">
    <property type="entry name" value="FOLYLPOLYGLU_SYNT_2"/>
    <property type="match status" value="1"/>
</dbReference>
<feature type="non-terminal residue" evidence="9">
    <location>
        <position position="1"/>
    </location>
</feature>
<dbReference type="InterPro" id="IPR004101">
    <property type="entry name" value="Mur_ligase_C"/>
</dbReference>
<name>A0A382UZ51_9ZZZZ</name>
<dbReference type="GO" id="GO:0004326">
    <property type="term" value="F:tetrahydrofolylpolyglutamate synthase activity"/>
    <property type="evidence" value="ECO:0007669"/>
    <property type="project" value="InterPro"/>
</dbReference>
<dbReference type="InterPro" id="IPR013221">
    <property type="entry name" value="Mur_ligase_cen"/>
</dbReference>
<dbReference type="GO" id="GO:0046872">
    <property type="term" value="F:metal ion binding"/>
    <property type="evidence" value="ECO:0007669"/>
    <property type="project" value="UniProtKB-KW"/>
</dbReference>
<dbReference type="NCBIfam" id="TIGR01499">
    <property type="entry name" value="folC"/>
    <property type="match status" value="1"/>
</dbReference>
<evidence type="ECO:0000259" key="7">
    <source>
        <dbReference type="Pfam" id="PF02875"/>
    </source>
</evidence>
<protein>
    <submittedName>
        <fullName evidence="9">Uncharacterized protein</fullName>
    </submittedName>
</protein>
<dbReference type="SUPFAM" id="SSF53244">
    <property type="entry name" value="MurD-like peptide ligases, peptide-binding domain"/>
    <property type="match status" value="1"/>
</dbReference>
<dbReference type="AlphaFoldDB" id="A0A382UZ51"/>
<sequence length="289" mass="32087">NVDIAIIETGLGGRLDSTNVITPEVSIITSISMDHMDVLGKGIDQITKEKSGIIKDSVPLILLGQDEYIQSIILEKAKMKNSIVTIIHPDNATLIRIDYKGTLFSYNGNIFHISLIGKHQVLNCMIAIEAAKKVCDEMNQDKINKACRSTKWPGRIEYLINYIYYDVAHNASSISAIIETIKTIHPGKSIIGLFCLKGDKDIDYIADVIRGHFSQLLVTGDEKGLLLPMNRLCSLLSNHQVKHTPVPSVENGITILKNAEKEDCIGLIFGSHYIANEIYRMFEISFDTG</sequence>
<comment type="similarity">
    <text evidence="1">Belongs to the folylpolyglutamate synthase family.</text>
</comment>
<evidence type="ECO:0000256" key="6">
    <source>
        <dbReference type="ARBA" id="ARBA00022842"/>
    </source>
</evidence>
<keyword evidence="3" id="KW-0479">Metal-binding</keyword>
<feature type="domain" description="Mur ligase C-terminal" evidence="7">
    <location>
        <begin position="163"/>
        <end position="271"/>
    </location>
</feature>
<dbReference type="PANTHER" id="PTHR11136:SF0">
    <property type="entry name" value="DIHYDROFOLATE SYNTHETASE-RELATED"/>
    <property type="match status" value="1"/>
</dbReference>
<dbReference type="Gene3D" id="3.40.1190.10">
    <property type="entry name" value="Mur-like, catalytic domain"/>
    <property type="match status" value="1"/>
</dbReference>
<accession>A0A382UZ51</accession>
<feature type="non-terminal residue" evidence="9">
    <location>
        <position position="289"/>
    </location>
</feature>
<dbReference type="InterPro" id="IPR018109">
    <property type="entry name" value="Folylpolyglutamate_synth_CS"/>
</dbReference>
<dbReference type="InterPro" id="IPR036565">
    <property type="entry name" value="Mur-like_cat_sf"/>
</dbReference>
<evidence type="ECO:0000313" key="9">
    <source>
        <dbReference type="EMBL" id="SVD39542.1"/>
    </source>
</evidence>
<dbReference type="Pfam" id="PF08245">
    <property type="entry name" value="Mur_ligase_M"/>
    <property type="match status" value="1"/>
</dbReference>
<proteinExistence type="inferred from homology"/>
<feature type="domain" description="Mur ligase central" evidence="8">
    <location>
        <begin position="2"/>
        <end position="130"/>
    </location>
</feature>